<sequence length="599" mass="72613">MNVFFCFPNFSPFKLNQNLPKKVFFLNFLKNSKRKKLTFCYLNINATKKNPKICVETKNDQFFFCRFPIKKNFKEQDVEHKTIATIKQTKLRKILRNFNQFEISTEFPSMKISFIVSIKNIQEISFLFLKFSKFFPKNINSLILSKFLREENKTLIDVKDSFFFSKNLIYSSNFSNPENKIKAHSSESFFCFFKNFSDDLIFNETFSILSGYKKSHPQIISFKENFFFENIFYQKTFVNFSKFFISRKSLYKKPIGILFMGKRWIEKKEKRFFLIRKNELNSLIFLERETQKKFLILCSELKIKKKKNFFFLKIKNNLMKEHFGKFQNHPFLEFKIGGEWNFSKIDFMTNFLKVNLSKKNPIKNLKLANQVKEIKTEMDLMVNYRERKIRSIFSLGKNKVIKNCNILFLFEKIPKSQFFKISIGLNESFMFRKKKIFFFLRIESLKFFSSPSDFPADLKQLTNNFYYQNFPIFINFEFFKENDYPILFIDPFLIDIRKKKRKKKILLFSLNLLSKTQKIKINDKILLDFIYYLSLSLFQFVFLDFKTKKIFKTKSKKVFNLSFYIFWFDENFFLKKIYSKNFSEKKLIKNFLNTQKISF</sequence>
<dbReference type="EMBL" id="CP000883">
    <property type="protein sequence ID" value="ABW98297.1"/>
    <property type="molecule type" value="Genomic_DNA"/>
</dbReference>
<dbReference type="GeneID" id="5739479"/>
<geneLocation type="nucleomorph" evidence="1"/>
<proteinExistence type="predicted"/>
<evidence type="ECO:0000313" key="1">
    <source>
        <dbReference type="EMBL" id="ABW98297.1"/>
    </source>
</evidence>
<organism evidence="1 2">
    <name type="scientific">Hemiselmis andersenii</name>
    <name type="common">Cryptophyte alga</name>
    <dbReference type="NCBI Taxonomy" id="464988"/>
    <lineage>
        <taxon>Eukaryota</taxon>
        <taxon>Cryptophyceae</taxon>
        <taxon>Cryptomonadales</taxon>
        <taxon>Hemiselmidaceae</taxon>
        <taxon>Hemiselmis</taxon>
    </lineage>
</organism>
<keyword evidence="1" id="KW-0542">Nucleomorph</keyword>
<reference evidence="1 2" key="1">
    <citation type="journal article" date="2007" name="Proc. Natl. Acad. Sci. U.S.A.">
        <title>Nucleomorph genome of Hemiselmis andersenii reveals complete intron loss and compaction as a driver of protein structure and function.</title>
        <authorList>
            <person name="Lane C.E."/>
            <person name="van den Heuvel K."/>
            <person name="Kozera C."/>
            <person name="Curtis B.A."/>
            <person name="Parsons B.J."/>
            <person name="Bowman S."/>
            <person name="Archibald J.M."/>
        </authorList>
    </citation>
    <scope>NUCLEOTIDE SEQUENCE [LARGE SCALE GENOMIC DNA]</scope>
    <source>
        <strain evidence="1 2">CCMP644</strain>
    </source>
</reference>
<name>A9BLB4_HEMAN</name>
<dbReference type="RefSeq" id="XP_001712622.1">
    <property type="nucleotide sequence ID" value="XM_001712570.1"/>
</dbReference>
<protein>
    <submittedName>
        <fullName evidence="1">Uncharacterized protein</fullName>
    </submittedName>
</protein>
<gene>
    <name evidence="1" type="ORF">HAN_3g495</name>
</gene>
<evidence type="ECO:0000313" key="2">
    <source>
        <dbReference type="Proteomes" id="UP000243127"/>
    </source>
</evidence>
<dbReference type="AlphaFoldDB" id="A9BLB4"/>
<dbReference type="Proteomes" id="UP000243127">
    <property type="component" value="Nucleomorph 3"/>
</dbReference>
<accession>A9BLB4</accession>